<dbReference type="GO" id="GO:0006886">
    <property type="term" value="P:intracellular protein transport"/>
    <property type="evidence" value="ECO:0007669"/>
    <property type="project" value="TreeGrafter"/>
</dbReference>
<dbReference type="Proteomes" id="UP000695007">
    <property type="component" value="Unplaced"/>
</dbReference>
<evidence type="ECO:0000313" key="6">
    <source>
        <dbReference type="Proteomes" id="UP000695007"/>
    </source>
</evidence>
<dbReference type="GeneID" id="105368424"/>
<dbReference type="CTD" id="43521"/>
<dbReference type="GO" id="GO:0005770">
    <property type="term" value="C:late endosome"/>
    <property type="evidence" value="ECO:0007669"/>
    <property type="project" value="UniProtKB-SubCell"/>
</dbReference>
<keyword evidence="5" id="KW-0968">Cytoplasmic vesicle</keyword>
<evidence type="ECO:0000256" key="4">
    <source>
        <dbReference type="ARBA" id="ARBA00022753"/>
    </source>
</evidence>
<evidence type="ECO:0000256" key="2">
    <source>
        <dbReference type="ARBA" id="ARBA00004541"/>
    </source>
</evidence>
<reference evidence="7" key="1">
    <citation type="submission" date="2025-08" db="UniProtKB">
        <authorList>
            <consortium name="RefSeq"/>
        </authorList>
    </citation>
    <scope>IDENTIFICATION</scope>
</reference>
<name>A0AAJ6YWI8_9HYME</name>
<keyword evidence="6" id="KW-1185">Reference proteome</keyword>
<proteinExistence type="predicted"/>
<dbReference type="PANTHER" id="PTHR13364:SF6">
    <property type="entry name" value="SPERMATOGENESIS-DEFECTIVE PROTEIN 39 HOMOLOG"/>
    <property type="match status" value="1"/>
</dbReference>
<evidence type="ECO:0000256" key="5">
    <source>
        <dbReference type="ARBA" id="ARBA00023329"/>
    </source>
</evidence>
<dbReference type="KEGG" id="csol:105368424"/>
<comment type="subcellular location">
    <subcellularLocation>
        <location evidence="2">Cytoplasmic vesicle</location>
    </subcellularLocation>
    <subcellularLocation>
        <location evidence="1">Early endosome</location>
    </subcellularLocation>
    <subcellularLocation>
        <location evidence="3">Late endosome</location>
    </subcellularLocation>
</comment>
<gene>
    <name evidence="7" type="primary">LOC105368424</name>
</gene>
<dbReference type="AlphaFoldDB" id="A0AAJ6YWI8"/>
<dbReference type="InterPro" id="IPR040057">
    <property type="entry name" value="Spe-39"/>
</dbReference>
<keyword evidence="4" id="KW-0967">Endosome</keyword>
<dbReference type="GO" id="GO:0005769">
    <property type="term" value="C:early endosome"/>
    <property type="evidence" value="ECO:0007669"/>
    <property type="project" value="UniProtKB-SubCell"/>
</dbReference>
<organism evidence="6 7">
    <name type="scientific">Ceratosolen solmsi marchali</name>
    <dbReference type="NCBI Taxonomy" id="326594"/>
    <lineage>
        <taxon>Eukaryota</taxon>
        <taxon>Metazoa</taxon>
        <taxon>Ecdysozoa</taxon>
        <taxon>Arthropoda</taxon>
        <taxon>Hexapoda</taxon>
        <taxon>Insecta</taxon>
        <taxon>Pterygota</taxon>
        <taxon>Neoptera</taxon>
        <taxon>Endopterygota</taxon>
        <taxon>Hymenoptera</taxon>
        <taxon>Apocrita</taxon>
        <taxon>Proctotrupomorpha</taxon>
        <taxon>Chalcidoidea</taxon>
        <taxon>Agaonidae</taxon>
        <taxon>Agaoninae</taxon>
        <taxon>Ceratosolen</taxon>
    </lineage>
</organism>
<dbReference type="PANTHER" id="PTHR13364">
    <property type="entry name" value="DEFECTIVE SPERMATOGENESIS PROTEIN 39"/>
    <property type="match status" value="1"/>
</dbReference>
<sequence>MALASNDDDDFWYSSEKRSFCFESSESDNLFGVSKSGTAQLRAGISNIQVTDNSPKYDEPQWSTKPLLSIISTDALAQVLEADRLQYISDDSFSVHPDATLRNILIGQPYSLEQYKSLSSKTALIDAAIKSGNGNAILGITLFLKRTLKRSVLQKLLFERPEVLHMYIHYLSTRMCISEICDLLTAQGKTTDAAIRCLNIIIKNTDKAEGSIDLLLAKITKHYTMFFSNLSDCRETAFVKSYVKLLEWQKNFHLKLSEPLKCNSSALECLRLTCKDYWGAKVENNSLSPLSLAQSQKISPRQYQKVAIVTRASVQAWDDIDALLHKKGWLGGKKLQTNLPIEEVLKLMQDHRAPSGIMEKFLNYVESTKRLEVAKNLNCYKAVINIFGSQGDRTALLEYKASLRPQSEEYFYAESILCSTSIRWRN</sequence>
<evidence type="ECO:0000256" key="1">
    <source>
        <dbReference type="ARBA" id="ARBA00004412"/>
    </source>
</evidence>
<evidence type="ECO:0000313" key="7">
    <source>
        <dbReference type="RefSeq" id="XP_011505739.1"/>
    </source>
</evidence>
<dbReference type="GO" id="GO:0007034">
    <property type="term" value="P:vacuolar transport"/>
    <property type="evidence" value="ECO:0007669"/>
    <property type="project" value="TreeGrafter"/>
</dbReference>
<evidence type="ECO:0000256" key="3">
    <source>
        <dbReference type="ARBA" id="ARBA00004603"/>
    </source>
</evidence>
<protein>
    <submittedName>
        <fullName evidence="7">Spermatogenesis-defective protein 39 homolog</fullName>
    </submittedName>
</protein>
<accession>A0AAJ6YWI8</accession>
<dbReference type="RefSeq" id="XP_011505739.1">
    <property type="nucleotide sequence ID" value="XM_011507437.1"/>
</dbReference>